<feature type="binding site" evidence="20">
    <location>
        <position position="538"/>
    </location>
    <ligand>
        <name>UDP-alpha-D-glucose</name>
        <dbReference type="ChEBI" id="CHEBI:58885"/>
    </ligand>
</feature>
<feature type="compositionally biased region" description="Basic and acidic residues" evidence="24">
    <location>
        <begin position="233"/>
        <end position="244"/>
    </location>
</feature>
<name>A0A8T1PPB8_CARIL</name>
<dbReference type="Proteomes" id="UP000811609">
    <property type="component" value="Chromosome 8"/>
</dbReference>
<gene>
    <name evidence="26" type="ORF">CIPAW_08G079600</name>
    <name evidence="27" type="ORF">I3842_08G081000</name>
</gene>
<dbReference type="GO" id="GO:0030244">
    <property type="term" value="P:cellulose biosynthetic process"/>
    <property type="evidence" value="ECO:0007669"/>
    <property type="project" value="UniProtKB-KW"/>
</dbReference>
<dbReference type="EC" id="2.4.1.12" evidence="23"/>
<feature type="binding site" evidence="21">
    <location>
        <position position="539"/>
    </location>
    <ligand>
        <name>Mn(2+)</name>
        <dbReference type="ChEBI" id="CHEBI:29035"/>
    </ligand>
</feature>
<feature type="transmembrane region" description="Helical" evidence="23">
    <location>
        <begin position="975"/>
        <end position="996"/>
    </location>
</feature>
<comment type="cofactor">
    <cofactor evidence="1">
        <name>Mn(2+)</name>
        <dbReference type="ChEBI" id="CHEBI:29035"/>
    </cofactor>
</comment>
<evidence type="ECO:0000256" key="7">
    <source>
        <dbReference type="ARBA" id="ARBA00022679"/>
    </source>
</evidence>
<keyword evidence="10 22" id="KW-0863">Zinc-finger</keyword>
<comment type="caution">
    <text evidence="26">The sequence shown here is derived from an EMBL/GenBank/DDBJ whole genome shotgun (WGS) entry which is preliminary data.</text>
</comment>
<feature type="active site" evidence="19">
    <location>
        <position position="397"/>
    </location>
</feature>
<evidence type="ECO:0000256" key="14">
    <source>
        <dbReference type="ARBA" id="ARBA00022990"/>
    </source>
</evidence>
<feature type="region of interest" description="Disordered" evidence="24">
    <location>
        <begin position="233"/>
        <end position="256"/>
    </location>
</feature>
<feature type="transmembrane region" description="Helical" evidence="23">
    <location>
        <begin position="1016"/>
        <end position="1034"/>
    </location>
</feature>
<evidence type="ECO:0000256" key="5">
    <source>
        <dbReference type="ARBA" id="ARBA00022475"/>
    </source>
</evidence>
<feature type="transmembrane region" description="Helical" evidence="23">
    <location>
        <begin position="896"/>
        <end position="914"/>
    </location>
</feature>
<keyword evidence="12 23" id="KW-0135">Cellulose biosynthesis</keyword>
<dbReference type="GO" id="GO:0008270">
    <property type="term" value="F:zinc ion binding"/>
    <property type="evidence" value="ECO:0007669"/>
    <property type="project" value="UniProtKB-KW"/>
</dbReference>
<sequence length="1086" mass="122310">MEASAGLVAGSHNRNELVVIRRDGESGPRPLQQLSGQICQICGDDVGLTVDGELFVACNECAFPICRTCYEYERKEGNQVCPQCKTRFKRLKGCARVEGDEEEDDIDDVENEFNFDARNRQDHAFAADAMLHYGRASDSDLHHGLHSTPLVPLLTNGQMVDDIPPEQHALVPSFPGGVGGGKRIHPLPFSDHALPVQPRSMDPSKDLAAYGYGSIAWKERMESWKQKQDKLQMMKKENSGKDWDPDGDDPDLPLMDEARQPLSRKMPISSSQINPYRMIIIIRLVVLGFFFHYRVMNPVKDAYALWLISVICEIWFGISWILDQFPKWLPIDRETYLDRLSLRYEKEGQPSQLSPVDIFVSTVDPLKEPPLVTANTVLSILAVDYPIDKISCYVSDDGAAMLTFEALSETSEFAKKWVPFCKKFNIEPRAPEWYFAQKMDYLKDKVLASFVKERRAMKREYEEFKVRINALVAKAQKVPEEGWTMQDGTLWPGNNVRDHPGMIQVFLGQSGGHDTDGNELPRLVYVSREKRPGFNHHKKAGAMNALVRVSAVLTNAPYLLNLDCDHYFNNSKALREAMCFMMDPLLGKRVCYVQFPQRFDGIDRHDRYANRNTVFFDINMKGLDGIQGPIYVGTGCVFRRQAFYGFDAPKVKKPPTRTCNCLPKWCCCCSGKRKKKKTNKPKSDMKKKNSSLGASAPVCALEGIEEGIEGVEGEKFILMPGQKLEKKFGQSSVFVASTLLEDGGTLKSASPASLLKEAIHVISCGYEDKTEWGKEVGWIYGSVTEDILTGFKMHCHGWRSIYCIPDRPAFKGSAPINLSDRLHQVLRWALGSVEIFLSRHCPLWYGYGGGLKWLERLSYINATIYPWTSIPLLAYCTLPAVCLLTGKFITPELSNVASLWFLSLFICIFATGILEMRWSGVGIDEWWRNEQFWVIGGVSAHLFAVFQGLLKVLAGVDTNFTVTSKAGDDEAFSELYAFKWTTLLIPPTTLLIINLIGVVAGVSNAINNGYESWGPLFGKLFFAFWVIVHLYPFLKGLLGRQNRTPTIIIVWSILLASIFSLLWVRIDPFLAKSDGPLLEECGLDCN</sequence>
<comment type="cofactor">
    <cofactor evidence="23">
        <name>Zn(2+)</name>
        <dbReference type="ChEBI" id="CHEBI:29105"/>
    </cofactor>
    <text evidence="23">Binds 2 Zn(2+) ions per subunit.</text>
</comment>
<dbReference type="InterPro" id="IPR027934">
    <property type="entry name" value="CES_Znf_RING"/>
</dbReference>
<dbReference type="Pfam" id="PF03552">
    <property type="entry name" value="Cellulose_synt"/>
    <property type="match status" value="1"/>
</dbReference>
<feature type="region of interest" description="Disordered" evidence="24">
    <location>
        <begin position="672"/>
        <end position="691"/>
    </location>
</feature>
<evidence type="ECO:0000256" key="24">
    <source>
        <dbReference type="SAM" id="MobiDB-lite"/>
    </source>
</evidence>
<evidence type="ECO:0000256" key="12">
    <source>
        <dbReference type="ARBA" id="ARBA00022916"/>
    </source>
</evidence>
<keyword evidence="7 23" id="KW-0808">Transferase</keyword>
<evidence type="ECO:0000256" key="4">
    <source>
        <dbReference type="ARBA" id="ARBA00007548"/>
    </source>
</evidence>
<dbReference type="Pfam" id="PF14569">
    <property type="entry name" value="zf-UDP"/>
    <property type="match status" value="1"/>
</dbReference>
<evidence type="ECO:0000313" key="27">
    <source>
        <dbReference type="EMBL" id="KAG6699790.1"/>
    </source>
</evidence>
<organism evidence="26 28">
    <name type="scientific">Carya illinoinensis</name>
    <name type="common">Pecan</name>
    <dbReference type="NCBI Taxonomy" id="32201"/>
    <lineage>
        <taxon>Eukaryota</taxon>
        <taxon>Viridiplantae</taxon>
        <taxon>Streptophyta</taxon>
        <taxon>Embryophyta</taxon>
        <taxon>Tracheophyta</taxon>
        <taxon>Spermatophyta</taxon>
        <taxon>Magnoliopsida</taxon>
        <taxon>eudicotyledons</taxon>
        <taxon>Gunneridae</taxon>
        <taxon>Pentapetalae</taxon>
        <taxon>rosids</taxon>
        <taxon>fabids</taxon>
        <taxon>Fagales</taxon>
        <taxon>Juglandaceae</taxon>
        <taxon>Carya</taxon>
    </lineage>
</organism>
<keyword evidence="16" id="KW-0464">Manganese</keyword>
<evidence type="ECO:0000256" key="23">
    <source>
        <dbReference type="RuleBase" id="RU361116"/>
    </source>
</evidence>
<dbReference type="PROSITE" id="PS50089">
    <property type="entry name" value="ZF_RING_2"/>
    <property type="match status" value="1"/>
</dbReference>
<evidence type="ECO:0000256" key="2">
    <source>
        <dbReference type="ARBA" id="ARBA00004651"/>
    </source>
</evidence>
<dbReference type="CDD" id="cd16617">
    <property type="entry name" value="mRING-HC-C4C4_CesA"/>
    <property type="match status" value="1"/>
</dbReference>
<accession>A0A8T1PPB8</accession>
<dbReference type="EMBL" id="CM031832">
    <property type="protein sequence ID" value="KAG6699790.1"/>
    <property type="molecule type" value="Genomic_DNA"/>
</dbReference>
<evidence type="ECO:0000256" key="19">
    <source>
        <dbReference type="PIRSR" id="PIRSR605150-1"/>
    </source>
</evidence>
<evidence type="ECO:0000256" key="15">
    <source>
        <dbReference type="ARBA" id="ARBA00023136"/>
    </source>
</evidence>
<keyword evidence="9 23" id="KW-0479">Metal-binding</keyword>
<feature type="transmembrane region" description="Helical" evidence="23">
    <location>
        <begin position="303"/>
        <end position="322"/>
    </location>
</feature>
<dbReference type="Gene3D" id="3.30.40.10">
    <property type="entry name" value="Zinc/RING finger domain, C3HC4 (zinc finger)"/>
    <property type="match status" value="1"/>
</dbReference>
<comment type="catalytic activity">
    <reaction evidence="18 23">
        <text>[(1-&gt;4)-beta-D-glucosyl](n) + UDP-alpha-D-glucose = [(1-&gt;4)-beta-D-glucosyl](n+1) + UDP + H(+)</text>
        <dbReference type="Rhea" id="RHEA:19929"/>
        <dbReference type="Rhea" id="RHEA-COMP:10033"/>
        <dbReference type="Rhea" id="RHEA-COMP:10034"/>
        <dbReference type="ChEBI" id="CHEBI:15378"/>
        <dbReference type="ChEBI" id="CHEBI:18246"/>
        <dbReference type="ChEBI" id="CHEBI:58223"/>
        <dbReference type="ChEBI" id="CHEBI:58885"/>
        <dbReference type="EC" id="2.4.1.12"/>
    </reaction>
</comment>
<reference evidence="27" key="2">
    <citation type="submission" date="2021-01" db="EMBL/GenBank/DDBJ databases">
        <authorList>
            <person name="Lovell J.T."/>
            <person name="Bentley N."/>
            <person name="Bhattarai G."/>
            <person name="Jenkins J.W."/>
            <person name="Sreedasyam A."/>
            <person name="Alarcon Y."/>
            <person name="Bock C."/>
            <person name="Boston L."/>
            <person name="Carlson J."/>
            <person name="Cervantes K."/>
            <person name="Clermont K."/>
            <person name="Krom N."/>
            <person name="Kubenka K."/>
            <person name="Mamidi S."/>
            <person name="Mattison C."/>
            <person name="Monteros M."/>
            <person name="Pisani C."/>
            <person name="Plott C."/>
            <person name="Rajasekar S."/>
            <person name="Rhein H.S."/>
            <person name="Rohla C."/>
            <person name="Song M."/>
            <person name="Hilaire R.S."/>
            <person name="Shu S."/>
            <person name="Wells L."/>
            <person name="Wang X."/>
            <person name="Webber J."/>
            <person name="Heerema R.J."/>
            <person name="Klein P."/>
            <person name="Conner P."/>
            <person name="Grauke L."/>
            <person name="Grimwood J."/>
            <person name="Schmutz J."/>
            <person name="Randall J.J."/>
        </authorList>
    </citation>
    <scope>NUCLEOTIDE SEQUENCE</scope>
    <source>
        <tissue evidence="27">Leaf</tissue>
    </source>
</reference>
<protein>
    <recommendedName>
        <fullName evidence="23">Cellulose synthase</fullName>
        <ecNumber evidence="23">2.4.1.12</ecNumber>
    </recommendedName>
</protein>
<evidence type="ECO:0000256" key="6">
    <source>
        <dbReference type="ARBA" id="ARBA00022676"/>
    </source>
</evidence>
<feature type="domain" description="RING-type" evidence="25">
    <location>
        <begin position="39"/>
        <end position="85"/>
    </location>
</feature>
<dbReference type="AlphaFoldDB" id="A0A8T1PPB8"/>
<feature type="transmembrane region" description="Helical" evidence="23">
    <location>
        <begin position="1046"/>
        <end position="1066"/>
    </location>
</feature>
<dbReference type="FunFam" id="3.90.550.10:FF:000009">
    <property type="entry name" value="Cellulose synthase"/>
    <property type="match status" value="1"/>
</dbReference>
<evidence type="ECO:0000256" key="20">
    <source>
        <dbReference type="PIRSR" id="PIRSR605150-2"/>
    </source>
</evidence>
<evidence type="ECO:0000256" key="10">
    <source>
        <dbReference type="ARBA" id="ARBA00022771"/>
    </source>
</evidence>
<keyword evidence="8 23" id="KW-0812">Transmembrane</keyword>
<evidence type="ECO:0000256" key="17">
    <source>
        <dbReference type="ARBA" id="ARBA00023316"/>
    </source>
</evidence>
<feature type="binding site" evidence="20">
    <location>
        <position position="367"/>
    </location>
    <ligand>
        <name>UDP-alpha-D-glucose</name>
        <dbReference type="ChEBI" id="CHEBI:58885"/>
    </ligand>
</feature>
<proteinExistence type="inferred from homology"/>
<dbReference type="Proteomes" id="UP000811246">
    <property type="component" value="Chromosome 8"/>
</dbReference>
<evidence type="ECO:0000256" key="22">
    <source>
        <dbReference type="PROSITE-ProRule" id="PRU00175"/>
    </source>
</evidence>
<dbReference type="SUPFAM" id="SSF53448">
    <property type="entry name" value="Nucleotide-diphospho-sugar transferases"/>
    <property type="match status" value="1"/>
</dbReference>
<dbReference type="GO" id="GO:0016760">
    <property type="term" value="F:cellulose synthase (UDP-forming) activity"/>
    <property type="evidence" value="ECO:0007669"/>
    <property type="project" value="UniProtKB-EC"/>
</dbReference>
<feature type="binding site" evidence="20">
    <location>
        <position position="368"/>
    </location>
    <ligand>
        <name>UDP-alpha-D-glucose</name>
        <dbReference type="ChEBI" id="CHEBI:58885"/>
    </ligand>
</feature>
<evidence type="ECO:0000256" key="13">
    <source>
        <dbReference type="ARBA" id="ARBA00022989"/>
    </source>
</evidence>
<reference evidence="26" key="1">
    <citation type="submission" date="2020-12" db="EMBL/GenBank/DDBJ databases">
        <title>WGS assembly of Carya illinoinensis cv. Pawnee.</title>
        <authorList>
            <person name="Platts A."/>
            <person name="Shu S."/>
            <person name="Wright S."/>
            <person name="Barry K."/>
            <person name="Edger P."/>
            <person name="Pires J.C."/>
            <person name="Schmutz J."/>
        </authorList>
    </citation>
    <scope>NUCLEOTIDE SEQUENCE</scope>
    <source>
        <tissue evidence="26">Leaf</tissue>
    </source>
</reference>
<keyword evidence="17 23" id="KW-0961">Cell wall biogenesis/degradation</keyword>
<dbReference type="InterPro" id="IPR005150">
    <property type="entry name" value="Cellulose_synth"/>
</dbReference>
<keyword evidence="28" id="KW-1185">Reference proteome</keyword>
<dbReference type="EMBL" id="CM031816">
    <property type="protein sequence ID" value="KAG6644825.1"/>
    <property type="molecule type" value="Genomic_DNA"/>
</dbReference>
<feature type="active site" evidence="19">
    <location>
        <position position="786"/>
    </location>
</feature>
<dbReference type="InterPro" id="IPR001841">
    <property type="entry name" value="Znf_RING"/>
</dbReference>
<feature type="transmembrane region" description="Helical" evidence="23">
    <location>
        <begin position="273"/>
        <end position="291"/>
    </location>
</feature>
<keyword evidence="11 23" id="KW-0862">Zinc</keyword>
<keyword evidence="6 23" id="KW-0328">Glycosyltransferase</keyword>
<keyword evidence="14" id="KW-0007">Acetylation</keyword>
<dbReference type="InterPro" id="IPR029044">
    <property type="entry name" value="Nucleotide-diphossugar_trans"/>
</dbReference>
<keyword evidence="5 23" id="KW-1003">Cell membrane</keyword>
<evidence type="ECO:0000256" key="8">
    <source>
        <dbReference type="ARBA" id="ARBA00022692"/>
    </source>
</evidence>
<comment type="pathway">
    <text evidence="3 23">Glycan metabolism; plant cellulose biosynthesis.</text>
</comment>
<evidence type="ECO:0000256" key="11">
    <source>
        <dbReference type="ARBA" id="ARBA00022833"/>
    </source>
</evidence>
<feature type="binding site" evidence="21">
    <location>
        <position position="563"/>
    </location>
    <ligand>
        <name>Mn(2+)</name>
        <dbReference type="ChEBI" id="CHEBI:29035"/>
    </ligand>
</feature>
<evidence type="ECO:0000259" key="25">
    <source>
        <dbReference type="PROSITE" id="PS50089"/>
    </source>
</evidence>
<feature type="transmembrane region" description="Helical" evidence="23">
    <location>
        <begin position="864"/>
        <end position="884"/>
    </location>
</feature>
<dbReference type="InterPro" id="IPR013083">
    <property type="entry name" value="Znf_RING/FYVE/PHD"/>
</dbReference>
<dbReference type="PANTHER" id="PTHR13301">
    <property type="entry name" value="X-BOX TRANSCRIPTION FACTOR-RELATED"/>
    <property type="match status" value="1"/>
</dbReference>
<evidence type="ECO:0000256" key="3">
    <source>
        <dbReference type="ARBA" id="ARBA00004768"/>
    </source>
</evidence>
<evidence type="ECO:0000256" key="9">
    <source>
        <dbReference type="ARBA" id="ARBA00022723"/>
    </source>
</evidence>
<dbReference type="FunFam" id="3.30.40.10:FF:000031">
    <property type="entry name" value="Cellulose synthase"/>
    <property type="match status" value="1"/>
</dbReference>
<dbReference type="GO" id="GO:0005886">
    <property type="term" value="C:plasma membrane"/>
    <property type="evidence" value="ECO:0007669"/>
    <property type="project" value="UniProtKB-SubCell"/>
</dbReference>
<dbReference type="SUPFAM" id="SSF57850">
    <property type="entry name" value="RING/U-box"/>
    <property type="match status" value="1"/>
</dbReference>
<keyword evidence="15 23" id="KW-0472">Membrane</keyword>
<feature type="binding site" evidence="20">
    <location>
        <position position="361"/>
    </location>
    <ligand>
        <name>UDP-alpha-D-glucose</name>
        <dbReference type="ChEBI" id="CHEBI:58885"/>
    </ligand>
</feature>
<feature type="transmembrane region" description="Helical" evidence="23">
    <location>
        <begin position="934"/>
        <end position="954"/>
    </location>
</feature>
<keyword evidence="13 23" id="KW-1133">Transmembrane helix</keyword>
<feature type="binding site" evidence="20">
    <location>
        <position position="397"/>
    </location>
    <ligand>
        <name>UDP-alpha-D-glucose</name>
        <dbReference type="ChEBI" id="CHEBI:58885"/>
    </ligand>
</feature>
<comment type="subcellular location">
    <subcellularLocation>
        <location evidence="2 23">Cell membrane</location>
        <topology evidence="2 23">Multi-pass membrane protein</topology>
    </subcellularLocation>
</comment>
<dbReference type="Gene3D" id="3.90.550.10">
    <property type="entry name" value="Spore Coat Polysaccharide Biosynthesis Protein SpsA, Chain A"/>
    <property type="match status" value="1"/>
</dbReference>
<dbReference type="GO" id="GO:0071555">
    <property type="term" value="P:cell wall organization"/>
    <property type="evidence" value="ECO:0007669"/>
    <property type="project" value="UniProtKB-KW"/>
</dbReference>
<evidence type="ECO:0000313" key="26">
    <source>
        <dbReference type="EMBL" id="KAG6644825.1"/>
    </source>
</evidence>
<comment type="similarity">
    <text evidence="4 23">Belongs to the glycosyltransferase 2 family. Plant cellulose synthase subfamily.</text>
</comment>
<evidence type="ECO:0000256" key="18">
    <source>
        <dbReference type="ARBA" id="ARBA00048682"/>
    </source>
</evidence>
<evidence type="ECO:0000313" key="28">
    <source>
        <dbReference type="Proteomes" id="UP000811609"/>
    </source>
</evidence>
<evidence type="ECO:0000256" key="21">
    <source>
        <dbReference type="PIRSR" id="PIRSR605150-3"/>
    </source>
</evidence>
<evidence type="ECO:0000256" key="16">
    <source>
        <dbReference type="ARBA" id="ARBA00023211"/>
    </source>
</evidence>
<evidence type="ECO:0000256" key="1">
    <source>
        <dbReference type="ARBA" id="ARBA00001936"/>
    </source>
</evidence>